<protein>
    <submittedName>
        <fullName evidence="5">Carbohydrate kinase family protein</fullName>
    </submittedName>
</protein>
<dbReference type="GO" id="GO:0016301">
    <property type="term" value="F:kinase activity"/>
    <property type="evidence" value="ECO:0007669"/>
    <property type="project" value="UniProtKB-KW"/>
</dbReference>
<dbReference type="CDD" id="cd01942">
    <property type="entry name" value="ribokinase_group_A"/>
    <property type="match status" value="1"/>
</dbReference>
<dbReference type="Gene3D" id="3.40.1190.20">
    <property type="match status" value="1"/>
</dbReference>
<dbReference type="OrthoDB" id="9779730at2"/>
<name>A0A3A4K810_9NOCA</name>
<dbReference type="SUPFAM" id="SSF53613">
    <property type="entry name" value="Ribokinase-like"/>
    <property type="match status" value="1"/>
</dbReference>
<comment type="caution">
    <text evidence="5">The sequence shown here is derived from an EMBL/GenBank/DDBJ whole genome shotgun (WGS) entry which is preliminary data.</text>
</comment>
<accession>A0A3A4K810</accession>
<evidence type="ECO:0000313" key="5">
    <source>
        <dbReference type="EMBL" id="RJO69077.1"/>
    </source>
</evidence>
<dbReference type="PANTHER" id="PTHR43085:SF46">
    <property type="entry name" value="ADENOSINE KINASE"/>
    <property type="match status" value="1"/>
</dbReference>
<dbReference type="PANTHER" id="PTHR43085">
    <property type="entry name" value="HEXOKINASE FAMILY MEMBER"/>
    <property type="match status" value="1"/>
</dbReference>
<sequence length="322" mass="34139">MSIAVSASIATDHLMRFPGRFADALLADQLDHVSLSFLVDDLQIRRGGVAGNIAFAMGVLNRAPLLVGAVGADFAEYRAWLERHGVDCSGVLISAKAHTARFVCTTDDDMAQIASFYPGAMSEARDIAIADLAEDHALELLLVGANDPAAMLAHTAQARALGIPFAADPSQQLARLDGEQVLTLIEGAAYLFTNRYEWALLLQKTGLTEDEVAAKVGIRVTTLGKDGVRVVDRDGTTVDVGVVPEKERVEPTGVGDAFRAGFLTGHTAGLSLERSAQLGSLIAVLVLETMGTQEWTLNKDEAVERLTAAYGADAAAEIKPLL</sequence>
<organism evidence="5 6">
    <name type="scientific">Nocardia panacis</name>
    <dbReference type="NCBI Taxonomy" id="2340916"/>
    <lineage>
        <taxon>Bacteria</taxon>
        <taxon>Bacillati</taxon>
        <taxon>Actinomycetota</taxon>
        <taxon>Actinomycetes</taxon>
        <taxon>Mycobacteriales</taxon>
        <taxon>Nocardiaceae</taxon>
        <taxon>Nocardia</taxon>
    </lineage>
</organism>
<comment type="similarity">
    <text evidence="1">Belongs to the carbohydrate kinase PfkB family.</text>
</comment>
<feature type="domain" description="Carbohydrate kinase PfkB" evidence="4">
    <location>
        <begin position="32"/>
        <end position="294"/>
    </location>
</feature>
<keyword evidence="2" id="KW-0808">Transferase</keyword>
<evidence type="ECO:0000313" key="6">
    <source>
        <dbReference type="Proteomes" id="UP000266677"/>
    </source>
</evidence>
<dbReference type="InterPro" id="IPR029056">
    <property type="entry name" value="Ribokinase-like"/>
</dbReference>
<gene>
    <name evidence="5" type="ORF">D5S18_30865</name>
</gene>
<dbReference type="EMBL" id="QZFU01000045">
    <property type="protein sequence ID" value="RJO69077.1"/>
    <property type="molecule type" value="Genomic_DNA"/>
</dbReference>
<dbReference type="InterPro" id="IPR050306">
    <property type="entry name" value="PfkB_Carbo_kinase"/>
</dbReference>
<evidence type="ECO:0000256" key="3">
    <source>
        <dbReference type="ARBA" id="ARBA00022777"/>
    </source>
</evidence>
<dbReference type="Proteomes" id="UP000266677">
    <property type="component" value="Unassembled WGS sequence"/>
</dbReference>
<keyword evidence="3 5" id="KW-0418">Kinase</keyword>
<evidence type="ECO:0000256" key="1">
    <source>
        <dbReference type="ARBA" id="ARBA00010688"/>
    </source>
</evidence>
<dbReference type="AlphaFoldDB" id="A0A3A4K810"/>
<dbReference type="Pfam" id="PF00294">
    <property type="entry name" value="PfkB"/>
    <property type="match status" value="1"/>
</dbReference>
<proteinExistence type="inferred from homology"/>
<evidence type="ECO:0000256" key="2">
    <source>
        <dbReference type="ARBA" id="ARBA00022679"/>
    </source>
</evidence>
<keyword evidence="6" id="KW-1185">Reference proteome</keyword>
<dbReference type="RefSeq" id="WP_120044660.1">
    <property type="nucleotide sequence ID" value="NZ_QZFU01000045.1"/>
</dbReference>
<dbReference type="InterPro" id="IPR011611">
    <property type="entry name" value="PfkB_dom"/>
</dbReference>
<evidence type="ECO:0000259" key="4">
    <source>
        <dbReference type="Pfam" id="PF00294"/>
    </source>
</evidence>
<reference evidence="5 6" key="1">
    <citation type="submission" date="2018-09" db="EMBL/GenBank/DDBJ databases">
        <title>YIM PH21274 draft genome.</title>
        <authorList>
            <person name="Miao C."/>
        </authorList>
    </citation>
    <scope>NUCLEOTIDE SEQUENCE [LARGE SCALE GENOMIC DNA]</scope>
    <source>
        <strain evidence="5 6">YIM PH 21724</strain>
    </source>
</reference>